<dbReference type="InterPro" id="IPR029057">
    <property type="entry name" value="PRTase-like"/>
</dbReference>
<evidence type="ECO:0000256" key="11">
    <source>
        <dbReference type="ARBA" id="ARBA00022741"/>
    </source>
</evidence>
<dbReference type="GO" id="GO:0006178">
    <property type="term" value="P:guanine salvage"/>
    <property type="evidence" value="ECO:0007669"/>
    <property type="project" value="TreeGrafter"/>
</dbReference>
<dbReference type="VEuPathDB" id="FungiDB:AMAG_12237"/>
<protein>
    <recommendedName>
        <fullName evidence="5 13">Hypoxanthine phosphoribosyltransferase</fullName>
        <ecNumber evidence="5 13">2.4.2.8</ecNumber>
    </recommendedName>
</protein>
<dbReference type="Pfam" id="PF00156">
    <property type="entry name" value="Pribosyltran"/>
    <property type="match status" value="1"/>
</dbReference>
<evidence type="ECO:0000313" key="16">
    <source>
        <dbReference type="Proteomes" id="UP000054350"/>
    </source>
</evidence>
<keyword evidence="16" id="KW-1185">Reference proteome</keyword>
<reference evidence="16" key="2">
    <citation type="submission" date="2009-11" db="EMBL/GenBank/DDBJ databases">
        <title>The Genome Sequence of Allomyces macrogynus strain ATCC 38327.</title>
        <authorList>
            <consortium name="The Broad Institute Genome Sequencing Platform"/>
            <person name="Russ C."/>
            <person name="Cuomo C."/>
            <person name="Shea T."/>
            <person name="Young S.K."/>
            <person name="Zeng Q."/>
            <person name="Koehrsen M."/>
            <person name="Haas B."/>
            <person name="Borodovsky M."/>
            <person name="Guigo R."/>
            <person name="Alvarado L."/>
            <person name="Berlin A."/>
            <person name="Borenstein D."/>
            <person name="Chen Z."/>
            <person name="Engels R."/>
            <person name="Freedman E."/>
            <person name="Gellesch M."/>
            <person name="Goldberg J."/>
            <person name="Griggs A."/>
            <person name="Gujja S."/>
            <person name="Heiman D."/>
            <person name="Hepburn T."/>
            <person name="Howarth C."/>
            <person name="Jen D."/>
            <person name="Larson L."/>
            <person name="Lewis B."/>
            <person name="Mehta T."/>
            <person name="Park D."/>
            <person name="Pearson M."/>
            <person name="Roberts A."/>
            <person name="Saif S."/>
            <person name="Shenoy N."/>
            <person name="Sisk P."/>
            <person name="Stolte C."/>
            <person name="Sykes S."/>
            <person name="Walk T."/>
            <person name="White J."/>
            <person name="Yandava C."/>
            <person name="Burger G."/>
            <person name="Gray M.W."/>
            <person name="Holland P.W.H."/>
            <person name="King N."/>
            <person name="Lang F.B.F."/>
            <person name="Roger A.J."/>
            <person name="Ruiz-Trillo I."/>
            <person name="Lander E."/>
            <person name="Nusbaum C."/>
        </authorList>
    </citation>
    <scope>NUCLEOTIDE SEQUENCE [LARGE SCALE GENOMIC DNA]</scope>
    <source>
        <strain evidence="16">ATCC 38327</strain>
    </source>
</reference>
<dbReference type="CDD" id="cd06223">
    <property type="entry name" value="PRTases_typeI"/>
    <property type="match status" value="1"/>
</dbReference>
<sequence length="219" mass="24487">MASDQNKNWIVIGDEEPGFSLRHFVIPSHYKDDVERVLIPHGMIMDRVEKLAHEIAADTEGPLTVCCILKGGHAFFADLVNRLKKCTNAAGQNLPMQLDFIKVKSYEGDKSSGNVTISYTEQELHDLKGKHLLLVEDIIDTGATMTALLAKLAEYQPASVRVVSLFLKRTPKSVGYIPDYVGVEIPDQFIVGYCLDYNEIFRDLDHVCVISETGKQKYA</sequence>
<dbReference type="OMA" id="MQWRVAP"/>
<dbReference type="EMBL" id="GG745352">
    <property type="protein sequence ID" value="KNE67167.1"/>
    <property type="molecule type" value="Genomic_DNA"/>
</dbReference>
<dbReference type="FunFam" id="3.40.50.2020:FF:000053">
    <property type="entry name" value="Hypoxanthine phosphoribosyltransferase"/>
    <property type="match status" value="1"/>
</dbReference>
<keyword evidence="12 13" id="KW-0460">Magnesium</keyword>
<evidence type="ECO:0000256" key="8">
    <source>
        <dbReference type="ARBA" id="ARBA00022679"/>
    </source>
</evidence>
<dbReference type="STRING" id="578462.A0A0L0SXD3"/>
<evidence type="ECO:0000259" key="14">
    <source>
        <dbReference type="Pfam" id="PF00156"/>
    </source>
</evidence>
<dbReference type="UniPathway" id="UPA00591">
    <property type="reaction ID" value="UER00648"/>
</dbReference>
<gene>
    <name evidence="15" type="ORF">AMAG_12237</name>
</gene>
<evidence type="ECO:0000256" key="2">
    <source>
        <dbReference type="ARBA" id="ARBA00004496"/>
    </source>
</evidence>
<dbReference type="Gene3D" id="3.40.50.2020">
    <property type="match status" value="1"/>
</dbReference>
<dbReference type="GO" id="GO:0032264">
    <property type="term" value="P:IMP salvage"/>
    <property type="evidence" value="ECO:0007669"/>
    <property type="project" value="UniProtKB-UniPathway"/>
</dbReference>
<dbReference type="OrthoDB" id="9449045at2759"/>
<dbReference type="GO" id="GO:0032263">
    <property type="term" value="P:GMP salvage"/>
    <property type="evidence" value="ECO:0007669"/>
    <property type="project" value="TreeGrafter"/>
</dbReference>
<evidence type="ECO:0000256" key="9">
    <source>
        <dbReference type="ARBA" id="ARBA00022723"/>
    </source>
</evidence>
<comment type="similarity">
    <text evidence="4 13">Belongs to the purine/pyrimidine phosphoribosyltransferase family.</text>
</comment>
<evidence type="ECO:0000256" key="5">
    <source>
        <dbReference type="ARBA" id="ARBA00011895"/>
    </source>
</evidence>
<comment type="catalytic activity">
    <reaction evidence="13">
        <text>IMP + diphosphate = hypoxanthine + 5-phospho-alpha-D-ribose 1-diphosphate</text>
        <dbReference type="Rhea" id="RHEA:17973"/>
        <dbReference type="ChEBI" id="CHEBI:17368"/>
        <dbReference type="ChEBI" id="CHEBI:33019"/>
        <dbReference type="ChEBI" id="CHEBI:58017"/>
        <dbReference type="ChEBI" id="CHEBI:58053"/>
        <dbReference type="EC" id="2.4.2.8"/>
    </reaction>
</comment>
<evidence type="ECO:0000256" key="3">
    <source>
        <dbReference type="ARBA" id="ARBA00004669"/>
    </source>
</evidence>
<dbReference type="GO" id="GO:0005829">
    <property type="term" value="C:cytosol"/>
    <property type="evidence" value="ECO:0007669"/>
    <property type="project" value="TreeGrafter"/>
</dbReference>
<dbReference type="NCBIfam" id="TIGR01203">
    <property type="entry name" value="HGPRTase"/>
    <property type="match status" value="1"/>
</dbReference>
<dbReference type="GO" id="GO:0004422">
    <property type="term" value="F:hypoxanthine phosphoribosyltransferase activity"/>
    <property type="evidence" value="ECO:0007669"/>
    <property type="project" value="InterPro"/>
</dbReference>
<dbReference type="GO" id="GO:0046100">
    <property type="term" value="P:hypoxanthine metabolic process"/>
    <property type="evidence" value="ECO:0007669"/>
    <property type="project" value="TreeGrafter"/>
</dbReference>
<dbReference type="InterPro" id="IPR005904">
    <property type="entry name" value="Hxn_phspho_trans"/>
</dbReference>
<dbReference type="GO" id="GO:0000287">
    <property type="term" value="F:magnesium ion binding"/>
    <property type="evidence" value="ECO:0007669"/>
    <property type="project" value="TreeGrafter"/>
</dbReference>
<evidence type="ECO:0000256" key="1">
    <source>
        <dbReference type="ARBA" id="ARBA00001946"/>
    </source>
</evidence>
<keyword evidence="6 13" id="KW-0963">Cytoplasm</keyword>
<evidence type="ECO:0000313" key="15">
    <source>
        <dbReference type="EMBL" id="KNE67167.1"/>
    </source>
</evidence>
<dbReference type="eggNOG" id="KOG3367">
    <property type="taxonomic scope" value="Eukaryota"/>
</dbReference>
<dbReference type="PANTHER" id="PTHR43340">
    <property type="entry name" value="HYPOXANTHINE-GUANINE PHOSPHORIBOSYLTRANSFERASE"/>
    <property type="match status" value="1"/>
</dbReference>
<dbReference type="GO" id="GO:0006166">
    <property type="term" value="P:purine ribonucleoside salvage"/>
    <property type="evidence" value="ECO:0007669"/>
    <property type="project" value="UniProtKB-KW"/>
</dbReference>
<comment type="cofactor">
    <cofactor evidence="1 13">
        <name>Mg(2+)</name>
        <dbReference type="ChEBI" id="CHEBI:18420"/>
    </cofactor>
</comment>
<dbReference type="Proteomes" id="UP000054350">
    <property type="component" value="Unassembled WGS sequence"/>
</dbReference>
<evidence type="ECO:0000256" key="6">
    <source>
        <dbReference type="ARBA" id="ARBA00022490"/>
    </source>
</evidence>
<dbReference type="AlphaFoldDB" id="A0A0L0SXD3"/>
<feature type="domain" description="Phosphoribosyltransferase" evidence="14">
    <location>
        <begin position="44"/>
        <end position="197"/>
    </location>
</feature>
<keyword evidence="8 13" id="KW-0808">Transferase</keyword>
<evidence type="ECO:0000256" key="12">
    <source>
        <dbReference type="ARBA" id="ARBA00022842"/>
    </source>
</evidence>
<accession>A0A0L0SXD3</accession>
<keyword evidence="9 13" id="KW-0479">Metal-binding</keyword>
<evidence type="ECO:0000256" key="4">
    <source>
        <dbReference type="ARBA" id="ARBA00008391"/>
    </source>
</evidence>
<evidence type="ECO:0000256" key="10">
    <source>
        <dbReference type="ARBA" id="ARBA00022726"/>
    </source>
</evidence>
<dbReference type="SUPFAM" id="SSF53271">
    <property type="entry name" value="PRTase-like"/>
    <property type="match status" value="1"/>
</dbReference>
<name>A0A0L0SXD3_ALLM3</name>
<dbReference type="PANTHER" id="PTHR43340:SF1">
    <property type="entry name" value="HYPOXANTHINE PHOSPHORIBOSYLTRANSFERASE"/>
    <property type="match status" value="1"/>
</dbReference>
<keyword evidence="10 13" id="KW-0660">Purine salvage</keyword>
<dbReference type="EC" id="2.4.2.8" evidence="5 13"/>
<keyword evidence="7 13" id="KW-0328">Glycosyltransferase</keyword>
<evidence type="ECO:0000256" key="7">
    <source>
        <dbReference type="ARBA" id="ARBA00022676"/>
    </source>
</evidence>
<reference evidence="15 16" key="1">
    <citation type="submission" date="2009-11" db="EMBL/GenBank/DDBJ databases">
        <title>Annotation of Allomyces macrogynus ATCC 38327.</title>
        <authorList>
            <consortium name="The Broad Institute Genome Sequencing Platform"/>
            <person name="Russ C."/>
            <person name="Cuomo C."/>
            <person name="Burger G."/>
            <person name="Gray M.W."/>
            <person name="Holland P.W.H."/>
            <person name="King N."/>
            <person name="Lang F.B.F."/>
            <person name="Roger A.J."/>
            <person name="Ruiz-Trillo I."/>
            <person name="Young S.K."/>
            <person name="Zeng Q."/>
            <person name="Gargeya S."/>
            <person name="Fitzgerald M."/>
            <person name="Haas B."/>
            <person name="Abouelleil A."/>
            <person name="Alvarado L."/>
            <person name="Arachchi H.M."/>
            <person name="Berlin A."/>
            <person name="Chapman S.B."/>
            <person name="Gearin G."/>
            <person name="Goldberg J."/>
            <person name="Griggs A."/>
            <person name="Gujja S."/>
            <person name="Hansen M."/>
            <person name="Heiman D."/>
            <person name="Howarth C."/>
            <person name="Larimer J."/>
            <person name="Lui A."/>
            <person name="MacDonald P.J.P."/>
            <person name="McCowen C."/>
            <person name="Montmayeur A."/>
            <person name="Murphy C."/>
            <person name="Neiman D."/>
            <person name="Pearson M."/>
            <person name="Priest M."/>
            <person name="Roberts A."/>
            <person name="Saif S."/>
            <person name="Shea T."/>
            <person name="Sisk P."/>
            <person name="Stolte C."/>
            <person name="Sykes S."/>
            <person name="Wortman J."/>
            <person name="Nusbaum C."/>
            <person name="Birren B."/>
        </authorList>
    </citation>
    <scope>NUCLEOTIDE SEQUENCE [LARGE SCALE GENOMIC DNA]</scope>
    <source>
        <strain evidence="15 16">ATCC 38327</strain>
    </source>
</reference>
<proteinExistence type="inferred from homology"/>
<dbReference type="GO" id="GO:0000166">
    <property type="term" value="F:nucleotide binding"/>
    <property type="evidence" value="ECO:0007669"/>
    <property type="project" value="UniProtKB-KW"/>
</dbReference>
<dbReference type="InterPro" id="IPR050408">
    <property type="entry name" value="HGPRT"/>
</dbReference>
<keyword evidence="11 13" id="KW-0547">Nucleotide-binding</keyword>
<comment type="pathway">
    <text evidence="3 13">Purine metabolism; IMP biosynthesis via salvage pathway; IMP from hypoxanthine: step 1/1.</text>
</comment>
<comment type="subcellular location">
    <subcellularLocation>
        <location evidence="2 13">Cytoplasm</location>
    </subcellularLocation>
</comment>
<organism evidence="15 16">
    <name type="scientific">Allomyces macrogynus (strain ATCC 38327)</name>
    <name type="common">Allomyces javanicus var. macrogynus</name>
    <dbReference type="NCBI Taxonomy" id="578462"/>
    <lineage>
        <taxon>Eukaryota</taxon>
        <taxon>Fungi</taxon>
        <taxon>Fungi incertae sedis</taxon>
        <taxon>Blastocladiomycota</taxon>
        <taxon>Blastocladiomycetes</taxon>
        <taxon>Blastocladiales</taxon>
        <taxon>Blastocladiaceae</taxon>
        <taxon>Allomyces</taxon>
    </lineage>
</organism>
<evidence type="ECO:0000256" key="13">
    <source>
        <dbReference type="RuleBase" id="RU364099"/>
    </source>
</evidence>
<dbReference type="InterPro" id="IPR000836">
    <property type="entry name" value="PRTase_dom"/>
</dbReference>